<proteinExistence type="predicted"/>
<evidence type="ECO:0000313" key="2">
    <source>
        <dbReference type="EMBL" id="EJZ86498.1"/>
    </source>
</evidence>
<accession>K0YSP6</accession>
<dbReference type="STRING" id="883077.HMPREF9241_01123"/>
<dbReference type="Proteomes" id="UP000003994">
    <property type="component" value="Unassembled WGS sequence"/>
</dbReference>
<evidence type="ECO:0000313" key="3">
    <source>
        <dbReference type="Proteomes" id="UP000003994"/>
    </source>
</evidence>
<dbReference type="RefSeq" id="WP_006681328.1">
    <property type="nucleotide sequence ID" value="NZ_JH815209.1"/>
</dbReference>
<keyword evidence="3" id="KW-1185">Reference proteome</keyword>
<reference evidence="2 3" key="1">
    <citation type="submission" date="2012-07" db="EMBL/GenBank/DDBJ databases">
        <title>The Genome Sequence of Actinomyces turicensis ACS-279-V-COL4.</title>
        <authorList>
            <consortium name="The Broad Institute Genome Sequencing Platform"/>
            <person name="Earl A."/>
            <person name="Ward D."/>
            <person name="Feldgarden M."/>
            <person name="Gevers D."/>
            <person name="Saerens B."/>
            <person name="Vaneechoutte M."/>
            <person name="Walker B."/>
            <person name="Young S.K."/>
            <person name="Zeng Q."/>
            <person name="Gargeya S."/>
            <person name="Fitzgerald M."/>
            <person name="Haas B."/>
            <person name="Abouelleil A."/>
            <person name="Alvarado L."/>
            <person name="Arachchi H.M."/>
            <person name="Berlin A."/>
            <person name="Chapman S.B."/>
            <person name="Goldberg J."/>
            <person name="Griggs A."/>
            <person name="Gujja S."/>
            <person name="Hansen M."/>
            <person name="Howarth C."/>
            <person name="Imamovic A."/>
            <person name="Larimer J."/>
            <person name="McCowen C."/>
            <person name="Montmayeur A."/>
            <person name="Murphy C."/>
            <person name="Neiman D."/>
            <person name="Pearson M."/>
            <person name="Priest M."/>
            <person name="Roberts A."/>
            <person name="Saif S."/>
            <person name="Shea T."/>
            <person name="Sisk P."/>
            <person name="Sykes S."/>
            <person name="Wortman J."/>
            <person name="Nusbaum C."/>
            <person name="Birren B."/>
        </authorList>
    </citation>
    <scope>NUCLEOTIDE SEQUENCE [LARGE SCALE GENOMIC DNA]</scope>
    <source>
        <strain evidence="2 3">ACS-279-V-Col4</strain>
    </source>
</reference>
<dbReference type="PROSITE" id="PS51257">
    <property type="entry name" value="PROKAR_LIPOPROTEIN"/>
    <property type="match status" value="1"/>
</dbReference>
<dbReference type="InterPro" id="IPR059026">
    <property type="entry name" value="LpqB_N"/>
</dbReference>
<dbReference type="Pfam" id="PF25976">
    <property type="entry name" value="LpqB_N"/>
    <property type="match status" value="1"/>
</dbReference>
<gene>
    <name evidence="2" type="ORF">HMPREF9241_01123</name>
</gene>
<evidence type="ECO:0000259" key="1">
    <source>
        <dbReference type="Pfam" id="PF25976"/>
    </source>
</evidence>
<sequence length="569" mass="58513">MMRCALKRRCASGLLSGILMFGLAGCIALPLASDPAPFEVSVPDVDPVEFAADGPLKNSDPQTLISDFLLASAAGTNDDFATARLFLTAASQQAWAPDDEALIYDTASSPSISIKGDEGSGTLTATVTVPAVASVNSEGVMTRSEDSMISSTFNLVQEGGQWRIDSPEDAFIVSQTAFSAAYEQANLYFPATTGDALVADPRWYPSRRLASHLLSGLIAGPSQTIEAAVTNAIPGGTTFPAQGVEISDQIAKVDLSAPTVGEGTPRQLLAWEVTETLLQDSQISTVDLSLSGVSLEGVETPSLPSYSLDTRIALQAGRIGSLAGSTLTPFDLPISPASSASYPAVSPINRDVVAWREGNSLVVSASGAQGAHSSVDVGSAGNEAGAPSIDRFGWVWSPASTSGPIIATTPDGQVGRVPMNETGVVSVLRVVISPDGARALVLSGTPSNATAWMFAVARDGSGVPLGLEDGQAILGIHGQIADLSWAGSSSYVVVRSAESSADSDDMELDEVAIGGFVSQSEVPDQALAVSAGLTTANVCVKVRSGSVTCRTGALWQAMPATFADVRFPG</sequence>
<dbReference type="HOGENOM" id="CLU_032207_0_0_11"/>
<name>K0YSP6_9ACTO</name>
<dbReference type="PATRIC" id="fig|883077.3.peg.1133"/>
<protein>
    <recommendedName>
        <fullName evidence="1">Lipoprotein LpqB N-terminal domain-containing protein</fullName>
    </recommendedName>
</protein>
<feature type="domain" description="Lipoprotein LpqB N-terminal" evidence="1">
    <location>
        <begin position="54"/>
        <end position="178"/>
    </location>
</feature>
<dbReference type="eggNOG" id="COG5401">
    <property type="taxonomic scope" value="Bacteria"/>
</dbReference>
<dbReference type="EMBL" id="AGWQ01000006">
    <property type="protein sequence ID" value="EJZ86498.1"/>
    <property type="molecule type" value="Genomic_DNA"/>
</dbReference>
<comment type="caution">
    <text evidence="2">The sequence shown here is derived from an EMBL/GenBank/DDBJ whole genome shotgun (WGS) entry which is preliminary data.</text>
</comment>
<dbReference type="AlphaFoldDB" id="K0YSP6"/>
<organism evidence="2 3">
    <name type="scientific">Schaalia turicensis ACS-279-V-Col4</name>
    <dbReference type="NCBI Taxonomy" id="883077"/>
    <lineage>
        <taxon>Bacteria</taxon>
        <taxon>Bacillati</taxon>
        <taxon>Actinomycetota</taxon>
        <taxon>Actinomycetes</taxon>
        <taxon>Actinomycetales</taxon>
        <taxon>Actinomycetaceae</taxon>
        <taxon>Schaalia</taxon>
    </lineage>
</organism>